<dbReference type="Proteomes" id="UP000321275">
    <property type="component" value="Unassembled WGS sequence"/>
</dbReference>
<sequence>MEALLAITDVGEGMFADATSFIAECHFPDLQVKSARIVGPVGRRGDESYLSCHLRDENGVPIAACYLLLMDPRGSISRVDETITL</sequence>
<dbReference type="RefSeq" id="WP_146803773.1">
    <property type="nucleotide sequence ID" value="NZ_BJUK01000036.1"/>
</dbReference>
<gene>
    <name evidence="1" type="ORF">HPA02_27250</name>
</gene>
<dbReference type="EMBL" id="BJUK01000036">
    <property type="protein sequence ID" value="GEK48442.1"/>
    <property type="molecule type" value="Genomic_DNA"/>
</dbReference>
<organism evidence="1 2">
    <name type="scientific">Bisbaumannia pacifica</name>
    <dbReference type="NCBI Taxonomy" id="77098"/>
    <lineage>
        <taxon>Bacteria</taxon>
        <taxon>Pseudomonadati</taxon>
        <taxon>Pseudomonadota</taxon>
        <taxon>Gammaproteobacteria</taxon>
        <taxon>Oceanospirillales</taxon>
        <taxon>Halomonadaceae</taxon>
        <taxon>Bisbaumannia</taxon>
    </lineage>
</organism>
<reference evidence="1 2" key="1">
    <citation type="submission" date="2019-07" db="EMBL/GenBank/DDBJ databases">
        <title>Whole genome shotgun sequence of Halomonas pacifica NBRC 102220.</title>
        <authorList>
            <person name="Hosoyama A."/>
            <person name="Uohara A."/>
            <person name="Ohji S."/>
            <person name="Ichikawa N."/>
        </authorList>
    </citation>
    <scope>NUCLEOTIDE SEQUENCE [LARGE SCALE GENOMIC DNA]</scope>
    <source>
        <strain evidence="1 2">NBRC 102220</strain>
    </source>
</reference>
<comment type="caution">
    <text evidence="1">The sequence shown here is derived from an EMBL/GenBank/DDBJ whole genome shotgun (WGS) entry which is preliminary data.</text>
</comment>
<evidence type="ECO:0000313" key="1">
    <source>
        <dbReference type="EMBL" id="GEK48442.1"/>
    </source>
</evidence>
<dbReference type="AlphaFoldDB" id="A0A510XAJ0"/>
<evidence type="ECO:0000313" key="2">
    <source>
        <dbReference type="Proteomes" id="UP000321275"/>
    </source>
</evidence>
<name>A0A510XAJ0_9GAMM</name>
<keyword evidence="2" id="KW-1185">Reference proteome</keyword>
<protein>
    <submittedName>
        <fullName evidence="1">Uncharacterized protein</fullName>
    </submittedName>
</protein>
<accession>A0A510XAJ0</accession>
<proteinExistence type="predicted"/>